<evidence type="ECO:0000256" key="1">
    <source>
        <dbReference type="SAM" id="MobiDB-lite"/>
    </source>
</evidence>
<feature type="compositionally biased region" description="Basic and acidic residues" evidence="1">
    <location>
        <begin position="80"/>
        <end position="94"/>
    </location>
</feature>
<name>A0A1Y1NGZ7_PHOPY</name>
<dbReference type="AlphaFoldDB" id="A0A1Y1NGZ7"/>
<sequence>MNLIVAVWLNAIHVHNVEYGQCNDYGEKRNENRNDHEIELSSCSLAPLLCYAVAAESRFGRPVNLSKSLVDKNSISRGNQGKDWRRQNKEDKKWPRGMRYPITTHQRANQIPLGCKWPSQCELEDGKGEDDERLDQVAATPLPCCKRIGSHQTNLLRQVAHNGQQTGNKKSDANVVDVGVEITPAVASPP</sequence>
<feature type="region of interest" description="Disordered" evidence="1">
    <location>
        <begin position="74"/>
        <end position="95"/>
    </location>
</feature>
<proteinExistence type="predicted"/>
<protein>
    <submittedName>
        <fullName evidence="2">Uncharacterized protein</fullName>
    </submittedName>
</protein>
<organism evidence="2">
    <name type="scientific">Photinus pyralis</name>
    <name type="common">Common eastern firefly</name>
    <name type="synonym">Lampyris pyralis</name>
    <dbReference type="NCBI Taxonomy" id="7054"/>
    <lineage>
        <taxon>Eukaryota</taxon>
        <taxon>Metazoa</taxon>
        <taxon>Ecdysozoa</taxon>
        <taxon>Arthropoda</taxon>
        <taxon>Hexapoda</taxon>
        <taxon>Insecta</taxon>
        <taxon>Pterygota</taxon>
        <taxon>Neoptera</taxon>
        <taxon>Endopterygota</taxon>
        <taxon>Coleoptera</taxon>
        <taxon>Polyphaga</taxon>
        <taxon>Elateriformia</taxon>
        <taxon>Elateroidea</taxon>
        <taxon>Lampyridae</taxon>
        <taxon>Lampyrinae</taxon>
        <taxon>Photinus</taxon>
    </lineage>
</organism>
<accession>A0A1Y1NGZ7</accession>
<reference evidence="2" key="1">
    <citation type="journal article" date="2016" name="Sci. Rep.">
        <title>Molecular characterization of firefly nuptial gifts: a multi-omics approach sheds light on postcopulatory sexual selection.</title>
        <authorList>
            <person name="Al-Wathiqui N."/>
            <person name="Fallon T.R."/>
            <person name="South A."/>
            <person name="Weng J.K."/>
            <person name="Lewis S.M."/>
        </authorList>
    </citation>
    <scope>NUCLEOTIDE SEQUENCE</scope>
</reference>
<evidence type="ECO:0000313" key="2">
    <source>
        <dbReference type="EMBL" id="JAV96818.1"/>
    </source>
</evidence>
<dbReference type="EMBL" id="GEZM01003424">
    <property type="protein sequence ID" value="JAV96818.1"/>
    <property type="molecule type" value="Transcribed_RNA"/>
</dbReference>